<organism evidence="1 2">
    <name type="scientific">Panicum miliaceum</name>
    <name type="common">Proso millet</name>
    <name type="synonym">Broomcorn millet</name>
    <dbReference type="NCBI Taxonomy" id="4540"/>
    <lineage>
        <taxon>Eukaryota</taxon>
        <taxon>Viridiplantae</taxon>
        <taxon>Streptophyta</taxon>
        <taxon>Embryophyta</taxon>
        <taxon>Tracheophyta</taxon>
        <taxon>Spermatophyta</taxon>
        <taxon>Magnoliopsida</taxon>
        <taxon>Liliopsida</taxon>
        <taxon>Poales</taxon>
        <taxon>Poaceae</taxon>
        <taxon>PACMAD clade</taxon>
        <taxon>Panicoideae</taxon>
        <taxon>Panicodae</taxon>
        <taxon>Paniceae</taxon>
        <taxon>Panicinae</taxon>
        <taxon>Panicum</taxon>
        <taxon>Panicum sect. Panicum</taxon>
    </lineage>
</organism>
<keyword evidence="2" id="KW-1185">Reference proteome</keyword>
<accession>A0A3L6SPN2</accession>
<proteinExistence type="predicted"/>
<comment type="caution">
    <text evidence="1">The sequence shown here is derived from an EMBL/GenBank/DDBJ whole genome shotgun (WGS) entry which is preliminary data.</text>
</comment>
<sequence length="94" mass="10104">MYRPPRPAAAAPSRRSRILAPAPLPRPAAVAPAPLVATAEETGFPLPTLPLSQFVPNSMDPDAYHQEDLLNGGQLTWMITAMVLWIQGITLTSC</sequence>
<gene>
    <name evidence="1" type="ORF">C2845_PM07G14930</name>
</gene>
<reference evidence="2" key="1">
    <citation type="journal article" date="2019" name="Nat. Commun.">
        <title>The genome of broomcorn millet.</title>
        <authorList>
            <person name="Zou C."/>
            <person name="Miki D."/>
            <person name="Li D."/>
            <person name="Tang Q."/>
            <person name="Xiao L."/>
            <person name="Rajput S."/>
            <person name="Deng P."/>
            <person name="Jia W."/>
            <person name="Huang R."/>
            <person name="Zhang M."/>
            <person name="Sun Y."/>
            <person name="Hu J."/>
            <person name="Fu X."/>
            <person name="Schnable P.S."/>
            <person name="Li F."/>
            <person name="Zhang H."/>
            <person name="Feng B."/>
            <person name="Zhu X."/>
            <person name="Liu R."/>
            <person name="Schnable J.C."/>
            <person name="Zhu J.-K."/>
            <person name="Zhang H."/>
        </authorList>
    </citation>
    <scope>NUCLEOTIDE SEQUENCE [LARGE SCALE GENOMIC DNA]</scope>
</reference>
<protein>
    <submittedName>
        <fullName evidence="1">Uncharacterized protein</fullName>
    </submittedName>
</protein>
<evidence type="ECO:0000313" key="1">
    <source>
        <dbReference type="EMBL" id="RLN23990.1"/>
    </source>
</evidence>
<dbReference type="Proteomes" id="UP000275267">
    <property type="component" value="Unassembled WGS sequence"/>
</dbReference>
<dbReference type="AlphaFoldDB" id="A0A3L6SPN2"/>
<dbReference type="EMBL" id="PQIB02000004">
    <property type="protein sequence ID" value="RLN23990.1"/>
    <property type="molecule type" value="Genomic_DNA"/>
</dbReference>
<evidence type="ECO:0000313" key="2">
    <source>
        <dbReference type="Proteomes" id="UP000275267"/>
    </source>
</evidence>
<name>A0A3L6SPN2_PANMI</name>